<comment type="caution">
    <text evidence="1">The sequence shown here is derived from an EMBL/GenBank/DDBJ whole genome shotgun (WGS) entry which is preliminary data.</text>
</comment>
<dbReference type="PATRIC" id="fig|537010.4.peg.3632"/>
<dbReference type="Proteomes" id="UP000004416">
    <property type="component" value="Unassembled WGS sequence"/>
</dbReference>
<sequence length="354" mass="41053">MKKLIAIALMSSMLILIGFSLNIESKGQIYYIDKPFKQISLSSQKEINKFKINGILWKENLIIFQYENFNSKTKSGSFNIYNYLDQYQSELFSYRTNIDSNIQYISYLDNNNYCILFDSEFIIIDADNNISNKININSFLENTQWVFVNRENNGMSSDGRYIITNTIDGKSNSNRNNVLIIDTVKNKIDTVIKNAELSSIIQDRVNSLFMIINIDDTYSLFNYNYGTGEYINIPNVYNYYISHDNEYLITIEGGTYAVREINDPQKVIKRFGYNKDLFGEGAIFISNKYYIDTYSDSISAFELGKHNPIEIAKISGNKYLSLSPDKSYIIIYNFDIEEPLFGSLRRINIYELLG</sequence>
<organism evidence="1 2">
    <name type="scientific">Desulfitobacterium hafniense DP7</name>
    <dbReference type="NCBI Taxonomy" id="537010"/>
    <lineage>
        <taxon>Bacteria</taxon>
        <taxon>Bacillati</taxon>
        <taxon>Bacillota</taxon>
        <taxon>Clostridia</taxon>
        <taxon>Eubacteriales</taxon>
        <taxon>Desulfitobacteriaceae</taxon>
        <taxon>Desulfitobacterium</taxon>
    </lineage>
</organism>
<dbReference type="AlphaFoldDB" id="G9XSD3"/>
<dbReference type="RefSeq" id="WP_005814822.1">
    <property type="nucleotide sequence ID" value="NZ_JH414483.1"/>
</dbReference>
<reference evidence="1 2" key="1">
    <citation type="submission" date="2011-08" db="EMBL/GenBank/DDBJ databases">
        <authorList>
            <person name="Weinstock G."/>
            <person name="Sodergren E."/>
            <person name="Clifton S."/>
            <person name="Fulton L."/>
            <person name="Fulton B."/>
            <person name="Courtney L."/>
            <person name="Fronick C."/>
            <person name="Harrison M."/>
            <person name="Strong C."/>
            <person name="Farmer C."/>
            <person name="Delahaunty K."/>
            <person name="Markovic C."/>
            <person name="Hall O."/>
            <person name="Minx P."/>
            <person name="Tomlinson C."/>
            <person name="Mitreva M."/>
            <person name="Hou S."/>
            <person name="Chen J."/>
            <person name="Wollam A."/>
            <person name="Pepin K.H."/>
            <person name="Johnson M."/>
            <person name="Bhonagiri V."/>
            <person name="Zhang X."/>
            <person name="Suruliraj S."/>
            <person name="Warren W."/>
            <person name="Chinwalla A."/>
            <person name="Mardis E.R."/>
            <person name="Wilson R.K."/>
        </authorList>
    </citation>
    <scope>NUCLEOTIDE SEQUENCE [LARGE SCALE GENOMIC DNA]</scope>
    <source>
        <strain evidence="1 2">DP7</strain>
    </source>
</reference>
<evidence type="ECO:0000313" key="1">
    <source>
        <dbReference type="EMBL" id="EHL05429.1"/>
    </source>
</evidence>
<evidence type="ECO:0000313" key="2">
    <source>
        <dbReference type="Proteomes" id="UP000004416"/>
    </source>
</evidence>
<proteinExistence type="predicted"/>
<name>G9XSD3_DESHA</name>
<dbReference type="EMBL" id="AFZX01000100">
    <property type="protein sequence ID" value="EHL05429.1"/>
    <property type="molecule type" value="Genomic_DNA"/>
</dbReference>
<accession>G9XSD3</accession>
<protein>
    <submittedName>
        <fullName evidence="1">Uncharacterized protein</fullName>
    </submittedName>
</protein>
<gene>
    <name evidence="1" type="ORF">HMPREF0322_03882</name>
</gene>
<dbReference type="SUPFAM" id="SSF82171">
    <property type="entry name" value="DPP6 N-terminal domain-like"/>
    <property type="match status" value="1"/>
</dbReference>
<dbReference type="HOGENOM" id="CLU_782397_0_0_9"/>